<evidence type="ECO:0000313" key="3">
    <source>
        <dbReference type="EMBL" id="CAE7233555.1"/>
    </source>
</evidence>
<dbReference type="Proteomes" id="UP000601435">
    <property type="component" value="Unassembled WGS sequence"/>
</dbReference>
<comment type="caution">
    <text evidence="3">The sequence shown here is derived from an EMBL/GenBank/DDBJ whole genome shotgun (WGS) entry which is preliminary data.</text>
</comment>
<feature type="non-terminal residue" evidence="3">
    <location>
        <position position="1"/>
    </location>
</feature>
<dbReference type="GO" id="GO:0005524">
    <property type="term" value="F:ATP binding"/>
    <property type="evidence" value="ECO:0007669"/>
    <property type="project" value="InterPro"/>
</dbReference>
<dbReference type="GO" id="GO:0006418">
    <property type="term" value="P:tRNA aminoacylation for protein translation"/>
    <property type="evidence" value="ECO:0007669"/>
    <property type="project" value="InterPro"/>
</dbReference>
<feature type="region of interest" description="Disordered" evidence="1">
    <location>
        <begin position="215"/>
        <end position="234"/>
    </location>
</feature>
<dbReference type="InterPro" id="IPR056411">
    <property type="entry name" value="CysS_C"/>
</dbReference>
<accession>A0A812L0E6</accession>
<gene>
    <name evidence="3" type="primary">cysS</name>
    <name evidence="3" type="ORF">SNEC2469_LOCUS3766</name>
</gene>
<name>A0A812L0E6_9DINO</name>
<dbReference type="GO" id="GO:0004812">
    <property type="term" value="F:aminoacyl-tRNA ligase activity"/>
    <property type="evidence" value="ECO:0007669"/>
    <property type="project" value="InterPro"/>
</dbReference>
<feature type="region of interest" description="Disordered" evidence="1">
    <location>
        <begin position="170"/>
        <end position="204"/>
    </location>
</feature>
<evidence type="ECO:0000259" key="2">
    <source>
        <dbReference type="Pfam" id="PF23493"/>
    </source>
</evidence>
<proteinExistence type="predicted"/>
<dbReference type="PANTHER" id="PTHR10890">
    <property type="entry name" value="CYSTEINYL-TRNA SYNTHETASE"/>
    <property type="match status" value="1"/>
</dbReference>
<keyword evidence="4" id="KW-1185">Reference proteome</keyword>
<evidence type="ECO:0000256" key="1">
    <source>
        <dbReference type="SAM" id="MobiDB-lite"/>
    </source>
</evidence>
<dbReference type="OrthoDB" id="438179at2759"/>
<dbReference type="InterPro" id="IPR009080">
    <property type="entry name" value="tRNAsynth_Ia_anticodon-bd"/>
</dbReference>
<evidence type="ECO:0000313" key="4">
    <source>
        <dbReference type="Proteomes" id="UP000601435"/>
    </source>
</evidence>
<dbReference type="Gene3D" id="1.20.120.1910">
    <property type="entry name" value="Cysteine-tRNA ligase, C-terminal anti-codon recognition domain"/>
    <property type="match status" value="3"/>
</dbReference>
<dbReference type="EMBL" id="CAJNJA010008164">
    <property type="protein sequence ID" value="CAE7233555.1"/>
    <property type="molecule type" value="Genomic_DNA"/>
</dbReference>
<dbReference type="SUPFAM" id="SSF47323">
    <property type="entry name" value="Anticodon-binding domain of a subclass of class I aminoacyl-tRNA synthetases"/>
    <property type="match status" value="3"/>
</dbReference>
<dbReference type="Pfam" id="PF23493">
    <property type="entry name" value="CysS_C"/>
    <property type="match status" value="1"/>
</dbReference>
<sequence length="340" mass="38075">VQLFDKTNQWKCSDGVTGRIPSFDEIEAGIDASALLSPVETPLPAQNGDALVEDIKQLIQNREMARGNKDFDQADKIRADLQELGVELLDKEKLWKCCSARLQGIITGFRAHELSDVEVTTLVLQREKARMGNDYELSDMIRDELKNRGVTIDDKRKTWSCADGRSGAVPSWGSLTGGGEAAPGAAAQQQPASKPGDRPGWPSLQWRRSWSRWRSQQREIRTPPQELCTPFARPHQVSGPAYTFRATSRVASANRKPEMQQALQLIKRTRDGLMLADHEIEGLVATRERFRMAKDYASSDELRKELQSVGVELLEKEKKWTCTDGRQGAIPLWSNIGMGM</sequence>
<dbReference type="AlphaFoldDB" id="A0A812L0E6"/>
<protein>
    <submittedName>
        <fullName evidence="3">CysS protein</fullName>
    </submittedName>
</protein>
<feature type="compositionally biased region" description="Low complexity" evidence="1">
    <location>
        <begin position="182"/>
        <end position="194"/>
    </location>
</feature>
<organism evidence="3 4">
    <name type="scientific">Symbiodinium necroappetens</name>
    <dbReference type="NCBI Taxonomy" id="1628268"/>
    <lineage>
        <taxon>Eukaryota</taxon>
        <taxon>Sar</taxon>
        <taxon>Alveolata</taxon>
        <taxon>Dinophyceae</taxon>
        <taxon>Suessiales</taxon>
        <taxon>Symbiodiniaceae</taxon>
        <taxon>Symbiodinium</taxon>
    </lineage>
</organism>
<feature type="domain" description="Cysteinyl-tRNA ligase anticodon binding" evidence="2">
    <location>
        <begin position="50"/>
        <end position="87"/>
    </location>
</feature>
<dbReference type="InterPro" id="IPR024909">
    <property type="entry name" value="Cys-tRNA/MSH_ligase"/>
</dbReference>
<reference evidence="3" key="1">
    <citation type="submission" date="2021-02" db="EMBL/GenBank/DDBJ databases">
        <authorList>
            <person name="Dougan E. K."/>
            <person name="Rhodes N."/>
            <person name="Thang M."/>
            <person name="Chan C."/>
        </authorList>
    </citation>
    <scope>NUCLEOTIDE SEQUENCE</scope>
</reference>